<dbReference type="STRING" id="1462996.AWM70_08335"/>
<dbReference type="InterPro" id="IPR050377">
    <property type="entry name" value="Radical_SAM_PqqE_MftC-like"/>
</dbReference>
<dbReference type="SUPFAM" id="SSF102114">
    <property type="entry name" value="Radical SAM enzymes"/>
    <property type="match status" value="1"/>
</dbReference>
<keyword evidence="6" id="KW-0408">Iron</keyword>
<dbReference type="SFLD" id="SFLDS00029">
    <property type="entry name" value="Radical_SAM"/>
    <property type="match status" value="1"/>
</dbReference>
<dbReference type="KEGG" id="pyg:AWM70_08335"/>
<name>A0A1B1MZI2_9BACL</name>
<dbReference type="AlphaFoldDB" id="A0A1B1MZI2"/>
<dbReference type="Pfam" id="PF04055">
    <property type="entry name" value="Radical_SAM"/>
    <property type="match status" value="1"/>
</dbReference>
<comment type="cofactor">
    <cofactor evidence="1">
        <name>[4Fe-4S] cluster</name>
        <dbReference type="ChEBI" id="CHEBI:49883"/>
    </cofactor>
</comment>
<dbReference type="CDD" id="cd01335">
    <property type="entry name" value="Radical_SAM"/>
    <property type="match status" value="1"/>
</dbReference>
<accession>A0A1B1MZI2</accession>
<evidence type="ECO:0000313" key="9">
    <source>
        <dbReference type="EMBL" id="ANS74590.1"/>
    </source>
</evidence>
<dbReference type="PANTHER" id="PTHR11228:SF7">
    <property type="entry name" value="PQQA PEPTIDE CYCLASE"/>
    <property type="match status" value="1"/>
</dbReference>
<proteinExistence type="predicted"/>
<dbReference type="GO" id="GO:0046872">
    <property type="term" value="F:metal ion binding"/>
    <property type="evidence" value="ECO:0007669"/>
    <property type="project" value="UniProtKB-KW"/>
</dbReference>
<keyword evidence="7" id="KW-0411">Iron-sulfur</keyword>
<evidence type="ECO:0000313" key="10">
    <source>
        <dbReference type="Proteomes" id="UP000092573"/>
    </source>
</evidence>
<dbReference type="Proteomes" id="UP000092573">
    <property type="component" value="Chromosome"/>
</dbReference>
<evidence type="ECO:0000256" key="2">
    <source>
        <dbReference type="ARBA" id="ARBA00022485"/>
    </source>
</evidence>
<keyword evidence="5" id="KW-0560">Oxidoreductase</keyword>
<gene>
    <name evidence="9" type="ORF">AWM70_08335</name>
</gene>
<feature type="domain" description="Radical SAM core" evidence="8">
    <location>
        <begin position="26"/>
        <end position="253"/>
    </location>
</feature>
<evidence type="ECO:0000256" key="5">
    <source>
        <dbReference type="ARBA" id="ARBA00023002"/>
    </source>
</evidence>
<organism evidence="9 10">
    <name type="scientific">Paenibacillus yonginensis</name>
    <dbReference type="NCBI Taxonomy" id="1462996"/>
    <lineage>
        <taxon>Bacteria</taxon>
        <taxon>Bacillati</taxon>
        <taxon>Bacillota</taxon>
        <taxon>Bacilli</taxon>
        <taxon>Bacillales</taxon>
        <taxon>Paenibacillaceae</taxon>
        <taxon>Paenibacillus</taxon>
    </lineage>
</organism>
<dbReference type="InterPro" id="IPR007197">
    <property type="entry name" value="rSAM"/>
</dbReference>
<evidence type="ECO:0000256" key="1">
    <source>
        <dbReference type="ARBA" id="ARBA00001966"/>
    </source>
</evidence>
<dbReference type="SFLD" id="SFLDG01067">
    <property type="entry name" value="SPASM/twitch_domain_containing"/>
    <property type="match status" value="1"/>
</dbReference>
<keyword evidence="2" id="KW-0004">4Fe-4S</keyword>
<keyword evidence="3" id="KW-0949">S-adenosyl-L-methionine</keyword>
<sequence>MPCKAYLQRRLHNVTYKALELEQPDRFALEGLEVGITSNCNFRCDYCCAYQRNDGEAIHAKSVIRVLEEVPTLKRVRLSGGEVTLKYDDCLEVVRYCSSRGIHTQLNSNGSLLNPRRIAALSDAGLTSIHMSFNFTNAEAFSAYYGIHPSVYKKIRENILRFAQDSAVDTVLETLLFEETQDKMRAIHEDVYSLGVRIHEIQNSIVMNHTGWRAIAARDRLQQAVQELIDMKQDDMTLYFTCMDRFMDKLGFKEAPGVYFPNCIEGKKQLHLHGNGDLLISELCYPVKIGNVYKGTSLARLYEEDYMPAPLADFLKKQPCPALTALFPEDQTV</sequence>
<dbReference type="PROSITE" id="PS51918">
    <property type="entry name" value="RADICAL_SAM"/>
    <property type="match status" value="1"/>
</dbReference>
<dbReference type="GO" id="GO:0051539">
    <property type="term" value="F:4 iron, 4 sulfur cluster binding"/>
    <property type="evidence" value="ECO:0007669"/>
    <property type="project" value="UniProtKB-KW"/>
</dbReference>
<protein>
    <submittedName>
        <fullName evidence="9">Radical SAM protein</fullName>
    </submittedName>
</protein>
<evidence type="ECO:0000256" key="4">
    <source>
        <dbReference type="ARBA" id="ARBA00022723"/>
    </source>
</evidence>
<keyword evidence="10" id="KW-1185">Reference proteome</keyword>
<evidence type="ECO:0000259" key="8">
    <source>
        <dbReference type="PROSITE" id="PS51918"/>
    </source>
</evidence>
<reference evidence="9 10" key="1">
    <citation type="submission" date="2016-01" db="EMBL/GenBank/DDBJ databases">
        <title>Complete Genome Sequence of Paenibacillus yonginensis DCY84, a novel Plant Growth-Promoting Bacteria with Elicitation of Induced Systemic Resistance.</title>
        <authorList>
            <person name="Kim Y.J."/>
            <person name="Yang D.C."/>
            <person name="Sukweenadhi J."/>
        </authorList>
    </citation>
    <scope>NUCLEOTIDE SEQUENCE [LARGE SCALE GENOMIC DNA]</scope>
    <source>
        <strain evidence="9 10">DCY84</strain>
    </source>
</reference>
<evidence type="ECO:0000256" key="6">
    <source>
        <dbReference type="ARBA" id="ARBA00023004"/>
    </source>
</evidence>
<dbReference type="PANTHER" id="PTHR11228">
    <property type="entry name" value="RADICAL SAM DOMAIN PROTEIN"/>
    <property type="match status" value="1"/>
</dbReference>
<dbReference type="EMBL" id="CP014167">
    <property type="protein sequence ID" value="ANS74590.1"/>
    <property type="molecule type" value="Genomic_DNA"/>
</dbReference>
<dbReference type="InterPro" id="IPR013785">
    <property type="entry name" value="Aldolase_TIM"/>
</dbReference>
<dbReference type="PROSITE" id="PS01305">
    <property type="entry name" value="MOAA_NIFB_PQQE"/>
    <property type="match status" value="1"/>
</dbReference>
<dbReference type="InterPro" id="IPR000385">
    <property type="entry name" value="MoaA_NifB_PqqE_Fe-S-bd_CS"/>
</dbReference>
<evidence type="ECO:0000256" key="7">
    <source>
        <dbReference type="ARBA" id="ARBA00023014"/>
    </source>
</evidence>
<dbReference type="GO" id="GO:0016491">
    <property type="term" value="F:oxidoreductase activity"/>
    <property type="evidence" value="ECO:0007669"/>
    <property type="project" value="UniProtKB-KW"/>
</dbReference>
<keyword evidence="4" id="KW-0479">Metal-binding</keyword>
<evidence type="ECO:0000256" key="3">
    <source>
        <dbReference type="ARBA" id="ARBA00022691"/>
    </source>
</evidence>
<dbReference type="Gene3D" id="3.20.20.70">
    <property type="entry name" value="Aldolase class I"/>
    <property type="match status" value="1"/>
</dbReference>
<dbReference type="InterPro" id="IPR058240">
    <property type="entry name" value="rSAM_sf"/>
</dbReference>